<dbReference type="InterPro" id="IPR046700">
    <property type="entry name" value="DUF6570"/>
</dbReference>
<gene>
    <name evidence="3" type="ORF">PAPOLLO_LOCUS1109</name>
</gene>
<proteinExistence type="predicted"/>
<accession>A0A8S3W1W3</accession>
<feature type="region of interest" description="Disordered" evidence="1">
    <location>
        <begin position="79"/>
        <end position="99"/>
    </location>
</feature>
<reference evidence="3" key="1">
    <citation type="submission" date="2021-04" db="EMBL/GenBank/DDBJ databases">
        <authorList>
            <person name="Tunstrom K."/>
        </authorList>
    </citation>
    <scope>NUCLEOTIDE SEQUENCE</scope>
</reference>
<dbReference type="EMBL" id="CAJQZP010000067">
    <property type="protein sequence ID" value="CAG4936094.1"/>
    <property type="molecule type" value="Genomic_DNA"/>
</dbReference>
<dbReference type="Pfam" id="PF20209">
    <property type="entry name" value="DUF6570"/>
    <property type="match status" value="1"/>
</dbReference>
<evidence type="ECO:0000256" key="1">
    <source>
        <dbReference type="SAM" id="MobiDB-lite"/>
    </source>
</evidence>
<evidence type="ECO:0000259" key="2">
    <source>
        <dbReference type="Pfam" id="PF20209"/>
    </source>
</evidence>
<dbReference type="AlphaFoldDB" id="A0A8S3W1W3"/>
<evidence type="ECO:0000313" key="4">
    <source>
        <dbReference type="Proteomes" id="UP000691718"/>
    </source>
</evidence>
<comment type="caution">
    <text evidence="3">The sequence shown here is derived from an EMBL/GenBank/DDBJ whole genome shotgun (WGS) entry which is preliminary data.</text>
</comment>
<organism evidence="3 4">
    <name type="scientific">Parnassius apollo</name>
    <name type="common">Apollo butterfly</name>
    <name type="synonym">Papilio apollo</name>
    <dbReference type="NCBI Taxonomy" id="110799"/>
    <lineage>
        <taxon>Eukaryota</taxon>
        <taxon>Metazoa</taxon>
        <taxon>Ecdysozoa</taxon>
        <taxon>Arthropoda</taxon>
        <taxon>Hexapoda</taxon>
        <taxon>Insecta</taxon>
        <taxon>Pterygota</taxon>
        <taxon>Neoptera</taxon>
        <taxon>Endopterygota</taxon>
        <taxon>Lepidoptera</taxon>
        <taxon>Glossata</taxon>
        <taxon>Ditrysia</taxon>
        <taxon>Papilionoidea</taxon>
        <taxon>Papilionidae</taxon>
        <taxon>Parnassiinae</taxon>
        <taxon>Parnassini</taxon>
        <taxon>Parnassius</taxon>
        <taxon>Parnassius</taxon>
    </lineage>
</organism>
<sequence length="331" mass="39019">MYNQNICVHYCFYNITTTNEDTIFCHFKANDAQNWIHLHLREQHFTPFYEVSDLLETVQDATQNEAHVDANIELLRDNYDEDPTEDNHNNHENEIEIDREDRIGENTMDFIDDGTIPVYTNYRKHSTSHIDFYKEFTSNSFGHSCIICDRLWWKGDLKKSTSKHESILKTILQNYIPGEIVQVCSTCYTSLGKEKIPLMSTYNGFAYPKIPSHLPTLNLIEQRLISPRIPFMQIRRLRHVNGQYGIYGQIINVPVEVNTMVKQLPRNIEDDHCFYVHLKKKLIHKTSYVHGLINKSHIKEWLSYLVSTPLYIYHDIKIDESFFPAMNVLRN</sequence>
<dbReference type="Proteomes" id="UP000691718">
    <property type="component" value="Unassembled WGS sequence"/>
</dbReference>
<keyword evidence="4" id="KW-1185">Reference proteome</keyword>
<feature type="compositionally biased region" description="Basic and acidic residues" evidence="1">
    <location>
        <begin position="85"/>
        <end position="99"/>
    </location>
</feature>
<feature type="domain" description="DUF6570" evidence="2">
    <location>
        <begin position="193"/>
        <end position="321"/>
    </location>
</feature>
<dbReference type="OrthoDB" id="6141723at2759"/>
<evidence type="ECO:0000313" key="3">
    <source>
        <dbReference type="EMBL" id="CAG4936094.1"/>
    </source>
</evidence>
<protein>
    <submittedName>
        <fullName evidence="3">(apollo) hypothetical protein</fullName>
    </submittedName>
</protein>
<name>A0A8S3W1W3_PARAO</name>